<dbReference type="Pfam" id="PF06911">
    <property type="entry name" value="Senescence"/>
    <property type="match status" value="1"/>
</dbReference>
<dbReference type="Gene3D" id="1.10.472.10">
    <property type="entry name" value="Cyclin-like"/>
    <property type="match status" value="2"/>
</dbReference>
<keyword evidence="9" id="KW-0175">Coiled coil</keyword>
<dbReference type="GO" id="GO:0005886">
    <property type="term" value="C:plasma membrane"/>
    <property type="evidence" value="ECO:0007669"/>
    <property type="project" value="TreeGrafter"/>
</dbReference>
<organism evidence="14 15">
    <name type="scientific">Scophthalmus maximus</name>
    <name type="common">Turbot</name>
    <name type="synonym">Psetta maxima</name>
    <dbReference type="NCBI Taxonomy" id="52904"/>
    <lineage>
        <taxon>Eukaryota</taxon>
        <taxon>Metazoa</taxon>
        <taxon>Chordata</taxon>
        <taxon>Craniata</taxon>
        <taxon>Vertebrata</taxon>
        <taxon>Euteleostomi</taxon>
        <taxon>Actinopterygii</taxon>
        <taxon>Neopterygii</taxon>
        <taxon>Teleostei</taxon>
        <taxon>Neoteleostei</taxon>
        <taxon>Acanthomorphata</taxon>
        <taxon>Carangaria</taxon>
        <taxon>Pleuronectiformes</taxon>
        <taxon>Pleuronectoidei</taxon>
        <taxon>Scophthalmidae</taxon>
        <taxon>Scophthalmus</taxon>
    </lineage>
</organism>
<dbReference type="SMART" id="SM00385">
    <property type="entry name" value="CYCLIN"/>
    <property type="match status" value="2"/>
</dbReference>
<dbReference type="STRING" id="52904.ENSSMAP00000005217"/>
<proteinExistence type="inferred from homology"/>
<feature type="domain" description="MIT" evidence="12">
    <location>
        <begin position="384"/>
        <end position="462"/>
    </location>
</feature>
<dbReference type="GO" id="GO:0030514">
    <property type="term" value="P:negative regulation of BMP signaling pathway"/>
    <property type="evidence" value="ECO:0007669"/>
    <property type="project" value="TreeGrafter"/>
</dbReference>
<dbReference type="InterPro" id="IPR045036">
    <property type="entry name" value="Spartin-like"/>
</dbReference>
<dbReference type="GO" id="GO:0051301">
    <property type="term" value="P:cell division"/>
    <property type="evidence" value="ECO:0007669"/>
    <property type="project" value="UniProtKB-KW"/>
</dbReference>
<dbReference type="InterPro" id="IPR013763">
    <property type="entry name" value="Cyclin-like_dom"/>
</dbReference>
<dbReference type="SMART" id="SM01332">
    <property type="entry name" value="Cyclin_C"/>
    <property type="match status" value="1"/>
</dbReference>
<dbReference type="Pfam" id="PF15372">
    <property type="entry name" value="DUF4600"/>
    <property type="match status" value="1"/>
</dbReference>
<comment type="similarity">
    <text evidence="2">Belongs to the cyclin family. Cyclin AB subfamily.</text>
</comment>
<dbReference type="AlphaFoldDB" id="A0A2U9B7H9"/>
<evidence type="ECO:0000256" key="3">
    <source>
        <dbReference type="ARBA" id="ARBA00022618"/>
    </source>
</evidence>
<evidence type="ECO:0000256" key="7">
    <source>
        <dbReference type="ARBA" id="ARBA00040980"/>
    </source>
</evidence>
<protein>
    <recommendedName>
        <fullName evidence="7">G2/mitotic-specific cyclin-B2</fullName>
    </recommendedName>
</protein>
<evidence type="ECO:0000313" key="15">
    <source>
        <dbReference type="Proteomes" id="UP000246464"/>
    </source>
</evidence>
<evidence type="ECO:0000256" key="8">
    <source>
        <dbReference type="RuleBase" id="RU000383"/>
    </source>
</evidence>
<dbReference type="InterPro" id="IPR048258">
    <property type="entry name" value="Cyclins_cyclin-box"/>
</dbReference>
<gene>
    <name evidence="14" type="ORF">SMAX5B_006760</name>
</gene>
<feature type="compositionally biased region" description="Basic and acidic residues" evidence="10">
    <location>
        <begin position="960"/>
        <end position="982"/>
    </location>
</feature>
<evidence type="ECO:0000259" key="11">
    <source>
        <dbReference type="SMART" id="SM00385"/>
    </source>
</evidence>
<keyword evidence="15" id="KW-1185">Reference proteome</keyword>
<dbReference type="PROSITE" id="PS00292">
    <property type="entry name" value="CYCLINS"/>
    <property type="match status" value="1"/>
</dbReference>
<dbReference type="Gene3D" id="1.20.58.80">
    <property type="entry name" value="Phosphotransferase system, lactose/cellobiose-type IIA subunit"/>
    <property type="match status" value="1"/>
</dbReference>
<evidence type="ECO:0000313" key="14">
    <source>
        <dbReference type="EMBL" id="AWO99920.1"/>
    </source>
</evidence>
<feature type="region of interest" description="Disordered" evidence="10">
    <location>
        <begin position="1179"/>
        <end position="1201"/>
    </location>
</feature>
<name>A0A2U9B7H9_SCOMX</name>
<keyword evidence="4 8" id="KW-0195">Cyclin</keyword>
<accession>A0A2U9B7H9</accession>
<dbReference type="PANTHER" id="PTHR21068">
    <property type="entry name" value="SPARTIN"/>
    <property type="match status" value="1"/>
</dbReference>
<feature type="region of interest" description="Disordered" evidence="10">
    <location>
        <begin position="958"/>
        <end position="982"/>
    </location>
</feature>
<dbReference type="InterPro" id="IPR028022">
    <property type="entry name" value="DUF4600"/>
</dbReference>
<dbReference type="InterPro" id="IPR004367">
    <property type="entry name" value="Cyclin_C-dom"/>
</dbReference>
<keyword evidence="5" id="KW-0131">Cell cycle</keyword>
<evidence type="ECO:0000256" key="1">
    <source>
        <dbReference type="ARBA" id="ARBA00003222"/>
    </source>
</evidence>
<sequence>MNFCTNARRGSPVDKENIPPASRADAPQAQRPKQRAVLGVLSENEQHGRSFSKGSQQSKHSSLSGSSQHTFPACTSSSGYDVHVEEACEVVLSTSGQEVKSDGLYTQTAGLQNDDLRILLELNSSPCQESSMQSEKDESLMSVEALCVSEYAEDIHQNLRKSELRFRPVPGLLEKHPQITGGMRVVLVDWLSEVVQEYKLSGETLHLAVNYLDRFLSGTAFVKRGSLQLVGSVALLIASKYEEIRPPELKDFVYITDCTYTKKQVLQMEHFFLGVLAFDMAAPTINQFLRLFMSIHSVCANTENLAMYVAELSLLEIQPFLRYSPSLVAAAAYCLASYTVNNSLWVLSCRVDRSTCCSAFPMNHRSTLQSLLLGMAEPAELLLVRDQYESAFHCLSRGLAAEGAGERAGALEYYRKGRQHLTQGVEVPTGGERHRGVAWDTARRLQQRMRDTLSTVNTHLSDLEASPSTAGGRGPQLLVNLPPDLYPNLAPDSQPPHRSLNHLYPTVPPIQNTATIPITLPPRPASPASPYRYNPPAEAPGTVAMAHPGDQPPAYTPKPTDGHHSLAYGAAAAAGLWSGTQTGAAAAAAAARRDGNELLFVPSGVQMFFVAPNGQVSSLYNPGFLRIITFDSESKDPPAGRPSAFLHVCDWLYPLTADTPVLLANSGIFMFPDSLAETPGSYVGIVLSSELPAAHREMFHDLLSQLSDLRIQGPEGAGSEVINLGMKVPLGPTEERLTVATGEKEKPLLPGWSEKMAQGILTGATRFSEGFVKGAEATGRAIHKGAAKMRDHITPEETPSEVSPGVTKSLQAAQQATGGAVRVSQFLVNGMSTVVGHVAEKVAPHVKKHGAKLVPESMKKSKDGQASNMDGAKFVAVSSVQGFSTVWSSLETGAKLVGKSVAAETVTTVTYKYGNDAGDATDTALHSVINVGVTAHNIDNLGIKAILKTAGKKTAKAMVKSKDGQSAETDGKEAQKKKIDTPHEELHQKCSCSSNSGACVQLGAEVIVKQPEGKIQINMAAESDYGKYDLARLQAELEHEREMREMLEESVSDLRSTMCELQERLHSVDGEGNEWKTRYETQTELNGQLERQISLIHERLEDLRGNPMDRLAAIRSYDDMPVETLRQRVKLLSEEKCDLQGQLTDCHLTTEQEGKAFHKTNDERRAYLSEIAKLSSTIEAQRRQYSTQPQRAPDSKLRRYR</sequence>
<dbReference type="EMBL" id="CP026246">
    <property type="protein sequence ID" value="AWO99920.1"/>
    <property type="molecule type" value="Genomic_DNA"/>
</dbReference>
<evidence type="ECO:0000256" key="10">
    <source>
        <dbReference type="SAM" id="MobiDB-lite"/>
    </source>
</evidence>
<dbReference type="SUPFAM" id="SSF47954">
    <property type="entry name" value="Cyclin-like"/>
    <property type="match status" value="2"/>
</dbReference>
<evidence type="ECO:0000256" key="5">
    <source>
        <dbReference type="ARBA" id="ARBA00023306"/>
    </source>
</evidence>
<evidence type="ECO:0000256" key="6">
    <source>
        <dbReference type="ARBA" id="ARBA00025821"/>
    </source>
</evidence>
<comment type="function">
    <text evidence="1">Essential for the control of the cell cycle at the G2/M (mitosis) transition.</text>
</comment>
<feature type="compositionally biased region" description="Polar residues" evidence="10">
    <location>
        <begin position="1179"/>
        <end position="1190"/>
    </location>
</feature>
<evidence type="ECO:0000259" key="13">
    <source>
        <dbReference type="SMART" id="SM01332"/>
    </source>
</evidence>
<reference evidence="14 15" key="1">
    <citation type="submission" date="2017-12" db="EMBL/GenBank/DDBJ databases">
        <title>Integrating genomic resources of turbot (Scophthalmus maximus) in depth evaluation of genetic and physical mapping variation across individuals.</title>
        <authorList>
            <person name="Martinez P."/>
        </authorList>
    </citation>
    <scope>NUCLEOTIDE SEQUENCE [LARGE SCALE GENOMIC DNA]</scope>
</reference>
<feature type="region of interest" description="Disordered" evidence="10">
    <location>
        <begin position="1"/>
        <end position="76"/>
    </location>
</feature>
<dbReference type="InterPro" id="IPR006671">
    <property type="entry name" value="Cyclin_N"/>
</dbReference>
<dbReference type="FunFam" id="1.10.472.10:FF:000001">
    <property type="entry name" value="G2/mitotic-specific cyclin"/>
    <property type="match status" value="1"/>
</dbReference>
<dbReference type="InterPro" id="IPR007330">
    <property type="entry name" value="MIT_dom"/>
</dbReference>
<dbReference type="PANTHER" id="PTHR21068:SF43">
    <property type="entry name" value="SPARTIN"/>
    <property type="match status" value="1"/>
</dbReference>
<comment type="subunit">
    <text evidence="6">Interacts with the CDK1 protein kinase to form a serine/threonine kinase holoenzyme complex also known as maturation promoting factor (MPF). The cyclin subunit imparts substrate specificity to the complex.</text>
</comment>
<keyword evidence="3" id="KW-0132">Cell division</keyword>
<feature type="coiled-coil region" evidence="9">
    <location>
        <begin position="1030"/>
        <end position="1057"/>
    </location>
</feature>
<dbReference type="Pfam" id="PF00134">
    <property type="entry name" value="Cyclin_N"/>
    <property type="match status" value="1"/>
</dbReference>
<feature type="domain" description="Cyclin C-terminal" evidence="13">
    <location>
        <begin position="283"/>
        <end position="401"/>
    </location>
</feature>
<dbReference type="InterPro" id="IPR036915">
    <property type="entry name" value="Cyclin-like_sf"/>
</dbReference>
<dbReference type="Pfam" id="PF02984">
    <property type="entry name" value="Cyclin_C"/>
    <property type="match status" value="1"/>
</dbReference>
<feature type="domain" description="Cyclin-like" evidence="11">
    <location>
        <begin position="189"/>
        <end position="274"/>
    </location>
</feature>
<dbReference type="Proteomes" id="UP000246464">
    <property type="component" value="Chromosome 4"/>
</dbReference>
<dbReference type="SMART" id="SM00745">
    <property type="entry name" value="MIT"/>
    <property type="match status" value="1"/>
</dbReference>
<evidence type="ECO:0000256" key="4">
    <source>
        <dbReference type="ARBA" id="ARBA00023127"/>
    </source>
</evidence>
<feature type="domain" description="Cyclin-like" evidence="11">
    <location>
        <begin position="287"/>
        <end position="365"/>
    </location>
</feature>
<evidence type="ECO:0000259" key="12">
    <source>
        <dbReference type="SMART" id="SM00745"/>
    </source>
</evidence>
<evidence type="ECO:0000256" key="2">
    <source>
        <dbReference type="ARBA" id="ARBA00006955"/>
    </source>
</evidence>
<evidence type="ECO:0000256" key="9">
    <source>
        <dbReference type="SAM" id="Coils"/>
    </source>
</evidence>
<feature type="compositionally biased region" description="Low complexity" evidence="10">
    <location>
        <begin position="51"/>
        <end position="69"/>
    </location>
</feature>
<dbReference type="InterPro" id="IPR009686">
    <property type="entry name" value="Senescence/spartin_C"/>
</dbReference>